<comment type="caution">
    <text evidence="2">The sequence shown here is derived from an EMBL/GenBank/DDBJ whole genome shotgun (WGS) entry which is preliminary data.</text>
</comment>
<feature type="region of interest" description="Disordered" evidence="1">
    <location>
        <begin position="50"/>
        <end position="75"/>
    </location>
</feature>
<dbReference type="RefSeq" id="WP_307485139.1">
    <property type="nucleotide sequence ID" value="NZ_JAUTBF010000001.1"/>
</dbReference>
<organism evidence="2 3">
    <name type="scientific">Microbacterium trichothecenolyticum</name>
    <name type="common">Aureobacterium trichothecenolyticum</name>
    <dbReference type="NCBI Taxonomy" id="69370"/>
    <lineage>
        <taxon>Bacteria</taxon>
        <taxon>Bacillati</taxon>
        <taxon>Actinomycetota</taxon>
        <taxon>Actinomycetes</taxon>
        <taxon>Micrococcales</taxon>
        <taxon>Microbacteriaceae</taxon>
        <taxon>Microbacterium</taxon>
    </lineage>
</organism>
<name>A0ABU0TX93_MICTR</name>
<evidence type="ECO:0000313" key="2">
    <source>
        <dbReference type="EMBL" id="MDQ1124285.1"/>
    </source>
</evidence>
<keyword evidence="3" id="KW-1185">Reference proteome</keyword>
<gene>
    <name evidence="2" type="ORF">QE412_002858</name>
</gene>
<evidence type="ECO:0000256" key="1">
    <source>
        <dbReference type="SAM" id="MobiDB-lite"/>
    </source>
</evidence>
<proteinExistence type="predicted"/>
<reference evidence="2 3" key="1">
    <citation type="submission" date="2023-07" db="EMBL/GenBank/DDBJ databases">
        <title>Functional and genomic diversity of the sorghum phyllosphere microbiome.</title>
        <authorList>
            <person name="Shade A."/>
        </authorList>
    </citation>
    <scope>NUCLEOTIDE SEQUENCE [LARGE SCALE GENOMIC DNA]</scope>
    <source>
        <strain evidence="2 3">SORGH_AS_1207</strain>
    </source>
</reference>
<dbReference type="Proteomes" id="UP001226691">
    <property type="component" value="Unassembled WGS sequence"/>
</dbReference>
<dbReference type="EMBL" id="JAUTBF010000001">
    <property type="protein sequence ID" value="MDQ1124285.1"/>
    <property type="molecule type" value="Genomic_DNA"/>
</dbReference>
<evidence type="ECO:0000313" key="3">
    <source>
        <dbReference type="Proteomes" id="UP001226691"/>
    </source>
</evidence>
<sequence>MGGHRHERSDRAGGRIVAAGAPSDIVDENLVREVFGIDAVVIPDPASGTPLVSPLGRHHQSTSFSRSFEGANDGSGDRAPCINAIRAHKREETAFLCVDRVYA</sequence>
<protein>
    <submittedName>
        <fullName evidence="2">Uncharacterized protein</fullName>
    </submittedName>
</protein>
<accession>A0ABU0TX93</accession>